<keyword evidence="2" id="KW-1185">Reference proteome</keyword>
<dbReference type="EMBL" id="BJON01000018">
    <property type="protein sequence ID" value="GED70913.1"/>
    <property type="molecule type" value="Genomic_DNA"/>
</dbReference>
<reference evidence="1 2" key="1">
    <citation type="submission" date="2019-06" db="EMBL/GenBank/DDBJ databases">
        <title>Whole genome shotgun sequence of Brevibacillus reuszeri NBRC 15719.</title>
        <authorList>
            <person name="Hosoyama A."/>
            <person name="Uohara A."/>
            <person name="Ohji S."/>
            <person name="Ichikawa N."/>
        </authorList>
    </citation>
    <scope>NUCLEOTIDE SEQUENCE [LARGE SCALE GENOMIC DNA]</scope>
    <source>
        <strain evidence="1 2">NBRC 15719</strain>
    </source>
</reference>
<gene>
    <name evidence="1" type="ORF">BRE01_46150</name>
</gene>
<evidence type="ECO:0000313" key="2">
    <source>
        <dbReference type="Proteomes" id="UP000319578"/>
    </source>
</evidence>
<name>A0ABQ0TSJ7_9BACL</name>
<comment type="caution">
    <text evidence="1">The sequence shown here is derived from an EMBL/GenBank/DDBJ whole genome shotgun (WGS) entry which is preliminary data.</text>
</comment>
<organism evidence="1 2">
    <name type="scientific">Brevibacillus reuszeri</name>
    <dbReference type="NCBI Taxonomy" id="54915"/>
    <lineage>
        <taxon>Bacteria</taxon>
        <taxon>Bacillati</taxon>
        <taxon>Bacillota</taxon>
        <taxon>Bacilli</taxon>
        <taxon>Bacillales</taxon>
        <taxon>Paenibacillaceae</taxon>
        <taxon>Brevibacillus</taxon>
    </lineage>
</organism>
<accession>A0ABQ0TSJ7</accession>
<evidence type="ECO:0000313" key="1">
    <source>
        <dbReference type="EMBL" id="GED70913.1"/>
    </source>
</evidence>
<proteinExistence type="predicted"/>
<sequence>MVVGIDQKPEQSWFIDDDGDSLTYTVTSSKSDVVDVMIGHESYTDIFGQLLTDTRILVTAKTVGTSVITLTADDGKGGIKSVTFDIEVI</sequence>
<dbReference type="Proteomes" id="UP000319578">
    <property type="component" value="Unassembled WGS sequence"/>
</dbReference>
<protein>
    <submittedName>
        <fullName evidence="1">Uncharacterized protein</fullName>
    </submittedName>
</protein>